<evidence type="ECO:0000313" key="2">
    <source>
        <dbReference type="Proteomes" id="UP000186074"/>
    </source>
</evidence>
<protein>
    <submittedName>
        <fullName evidence="1">Uncharacterized protein</fullName>
    </submittedName>
</protein>
<reference evidence="1 2" key="1">
    <citation type="submission" date="2017-01" db="EMBL/GenBank/DDBJ databases">
        <title>Genome sequencing of Arcobacter sp. LPB0137.</title>
        <authorList>
            <person name="Lee G.-W."/>
            <person name="Yi H."/>
        </authorList>
    </citation>
    <scope>NUCLEOTIDE SEQUENCE [LARGE SCALE GENOMIC DNA]</scope>
    <source>
        <strain evidence="1 2">LPB0137</strain>
    </source>
</reference>
<dbReference type="STRING" id="1850254.LPB137_13820"/>
<dbReference type="Proteomes" id="UP000186074">
    <property type="component" value="Chromosome"/>
</dbReference>
<dbReference type="AlphaFoldDB" id="A0A1P8KQH2"/>
<accession>A0A1P8KQH2</accession>
<dbReference type="RefSeq" id="WP_076089070.1">
    <property type="nucleotide sequence ID" value="NZ_CP019070.1"/>
</dbReference>
<name>A0A1P8KQH2_9BACT</name>
<dbReference type="KEGG" id="alp:LPB137_13820"/>
<gene>
    <name evidence="1" type="ORF">LPB137_13820</name>
</gene>
<dbReference type="EMBL" id="CP019070">
    <property type="protein sequence ID" value="APW66862.1"/>
    <property type="molecule type" value="Genomic_DNA"/>
</dbReference>
<proteinExistence type="predicted"/>
<keyword evidence="2" id="KW-1185">Reference proteome</keyword>
<dbReference type="OrthoDB" id="5344679at2"/>
<evidence type="ECO:0000313" key="1">
    <source>
        <dbReference type="EMBL" id="APW66862.1"/>
    </source>
</evidence>
<organism evidence="1 2">
    <name type="scientific">Poseidonibacter parvus</name>
    <dbReference type="NCBI Taxonomy" id="1850254"/>
    <lineage>
        <taxon>Bacteria</taxon>
        <taxon>Pseudomonadati</taxon>
        <taxon>Campylobacterota</taxon>
        <taxon>Epsilonproteobacteria</taxon>
        <taxon>Campylobacterales</taxon>
        <taxon>Arcobacteraceae</taxon>
        <taxon>Poseidonibacter</taxon>
    </lineage>
</organism>
<sequence length="65" mass="7926">MNIQERFLLKAIEDKNYISFMYKNKKYTKVKALKLITEDKHILKTQEGNFEFDLITKIIILKERF</sequence>